<dbReference type="InterPro" id="IPR029063">
    <property type="entry name" value="SAM-dependent_MTases_sf"/>
</dbReference>
<dbReference type="EMBL" id="SLVM01000013">
    <property type="protein sequence ID" value="TCM83467.1"/>
    <property type="molecule type" value="Genomic_DNA"/>
</dbReference>
<dbReference type="CDD" id="cd02440">
    <property type="entry name" value="AdoMet_MTases"/>
    <property type="match status" value="1"/>
</dbReference>
<dbReference type="RefSeq" id="WP_132695120.1">
    <property type="nucleotide sequence ID" value="NZ_SLVM01000013.1"/>
</dbReference>
<comment type="caution">
    <text evidence="4">The sequence shown here is derived from an EMBL/GenBank/DDBJ whole genome shotgun (WGS) entry which is preliminary data.</text>
</comment>
<dbReference type="GO" id="GO:0003676">
    <property type="term" value="F:nucleic acid binding"/>
    <property type="evidence" value="ECO:0007669"/>
    <property type="project" value="InterPro"/>
</dbReference>
<sequence>MRPVEGLTRDAFLGGKLSICQPEQGYRAGIDPVLLAAAVPATPGQSVLELGCGVGVASLCLGVRVPGLTLTGVELQPFYAELARGNAHANGIALDIVTADLAALPASLRARDFDHVIANPPYHLRARGSAAPDPGRETALGEATPLALWIETAARRLAPRGWLTLIQRAERMPALLGAMDTRLGGVEILPLEARPGRPAKLVLLRARKGGKSAFRLHSPLILHEGSRHERDGDSYVPAISDVLRRGAALPWPA</sequence>
<keyword evidence="1 4" id="KW-0808">Transferase</keyword>
<dbReference type="OrthoDB" id="5489421at2"/>
<evidence type="ECO:0000313" key="4">
    <source>
        <dbReference type="EMBL" id="TCM83467.1"/>
    </source>
</evidence>
<keyword evidence="1 4" id="KW-0489">Methyltransferase</keyword>
<dbReference type="Proteomes" id="UP000295277">
    <property type="component" value="Unassembled WGS sequence"/>
</dbReference>
<dbReference type="Gene3D" id="3.40.50.150">
    <property type="entry name" value="Vaccinia Virus protein VP39"/>
    <property type="match status" value="1"/>
</dbReference>
<reference evidence="4 5" key="1">
    <citation type="submission" date="2019-03" db="EMBL/GenBank/DDBJ databases">
        <title>Genomic Encyclopedia of Type Strains, Phase IV (KMG-IV): sequencing the most valuable type-strain genomes for metagenomic binning, comparative biology and taxonomic classification.</title>
        <authorList>
            <person name="Goeker M."/>
        </authorList>
    </citation>
    <scope>NUCLEOTIDE SEQUENCE [LARGE SCALE GENOMIC DNA]</scope>
    <source>
        <strain evidence="4 5">DSM 21153</strain>
    </source>
</reference>
<dbReference type="Pfam" id="PF05175">
    <property type="entry name" value="MTS"/>
    <property type="match status" value="1"/>
</dbReference>
<keyword evidence="5" id="KW-1185">Reference proteome</keyword>
<name>A0A4R1YT57_9RHOB</name>
<dbReference type="InterPro" id="IPR050210">
    <property type="entry name" value="tRNA_Adenine-N(6)_MTase"/>
</dbReference>
<dbReference type="PANTHER" id="PTHR47739">
    <property type="entry name" value="TRNA1(VAL) (ADENINE(37)-N6)-METHYLTRANSFERASE"/>
    <property type="match status" value="1"/>
</dbReference>
<dbReference type="AlphaFoldDB" id="A0A4R1YT57"/>
<dbReference type="PROSITE" id="PS00092">
    <property type="entry name" value="N6_MTASE"/>
    <property type="match status" value="1"/>
</dbReference>
<evidence type="ECO:0000313" key="5">
    <source>
        <dbReference type="Proteomes" id="UP000295277"/>
    </source>
</evidence>
<evidence type="ECO:0000259" key="3">
    <source>
        <dbReference type="Pfam" id="PF05175"/>
    </source>
</evidence>
<evidence type="ECO:0000256" key="1">
    <source>
        <dbReference type="ARBA" id="ARBA00022603"/>
    </source>
</evidence>
<dbReference type="GO" id="GO:0008170">
    <property type="term" value="F:N-methyltransferase activity"/>
    <property type="evidence" value="ECO:0007669"/>
    <property type="project" value="UniProtKB-ARBA"/>
</dbReference>
<organism evidence="4 5">
    <name type="scientific">Rhodovulum steppense</name>
    <dbReference type="NCBI Taxonomy" id="540251"/>
    <lineage>
        <taxon>Bacteria</taxon>
        <taxon>Pseudomonadati</taxon>
        <taxon>Pseudomonadota</taxon>
        <taxon>Alphaproteobacteria</taxon>
        <taxon>Rhodobacterales</taxon>
        <taxon>Paracoccaceae</taxon>
        <taxon>Rhodovulum</taxon>
    </lineage>
</organism>
<dbReference type="InterPro" id="IPR002052">
    <property type="entry name" value="DNA_methylase_N6_adenine_CS"/>
</dbReference>
<protein>
    <submittedName>
        <fullName evidence="4">tRNA1(Val) A37 N6-methylase TrmN6</fullName>
    </submittedName>
</protein>
<dbReference type="GO" id="GO:0032259">
    <property type="term" value="P:methylation"/>
    <property type="evidence" value="ECO:0007669"/>
    <property type="project" value="UniProtKB-KW"/>
</dbReference>
<evidence type="ECO:0000256" key="2">
    <source>
        <dbReference type="ARBA" id="ARBA00022691"/>
    </source>
</evidence>
<dbReference type="InterPro" id="IPR007848">
    <property type="entry name" value="Small_mtfrase_dom"/>
</dbReference>
<dbReference type="PANTHER" id="PTHR47739:SF1">
    <property type="entry name" value="TRNA1(VAL) (ADENINE(37)-N6)-METHYLTRANSFERASE"/>
    <property type="match status" value="1"/>
</dbReference>
<feature type="domain" description="Methyltransferase small" evidence="3">
    <location>
        <begin position="34"/>
        <end position="126"/>
    </location>
</feature>
<proteinExistence type="predicted"/>
<keyword evidence="2" id="KW-0949">S-adenosyl-L-methionine</keyword>
<accession>A0A4R1YT57</accession>
<gene>
    <name evidence="4" type="ORF">EV216_11311</name>
</gene>
<dbReference type="GO" id="GO:0008757">
    <property type="term" value="F:S-adenosylmethionine-dependent methyltransferase activity"/>
    <property type="evidence" value="ECO:0007669"/>
    <property type="project" value="UniProtKB-ARBA"/>
</dbReference>
<dbReference type="SUPFAM" id="SSF53335">
    <property type="entry name" value="S-adenosyl-L-methionine-dependent methyltransferases"/>
    <property type="match status" value="1"/>
</dbReference>